<keyword evidence="1" id="KW-0813">Transport</keyword>
<evidence type="ECO:0000313" key="4">
    <source>
        <dbReference type="EMBL" id="MEN5378019.1"/>
    </source>
</evidence>
<feature type="domain" description="TonB-dependent receptor plug" evidence="3">
    <location>
        <begin position="118"/>
        <end position="227"/>
    </location>
</feature>
<dbReference type="InterPro" id="IPR039426">
    <property type="entry name" value="TonB-dep_rcpt-like"/>
</dbReference>
<keyword evidence="1" id="KW-0472">Membrane</keyword>
<dbReference type="NCBIfam" id="TIGR04056">
    <property type="entry name" value="OMP_RagA_SusC"/>
    <property type="match status" value="1"/>
</dbReference>
<reference evidence="4 5" key="1">
    <citation type="submission" date="2024-04" db="EMBL/GenBank/DDBJ databases">
        <title>WGS of bacteria from Torrens River.</title>
        <authorList>
            <person name="Wyrsch E.R."/>
            <person name="Drigo B."/>
        </authorList>
    </citation>
    <scope>NUCLEOTIDE SEQUENCE [LARGE SCALE GENOMIC DNA]</scope>
    <source>
        <strain evidence="4 5">TWI391</strain>
    </source>
</reference>
<dbReference type="Pfam" id="PF13715">
    <property type="entry name" value="CarbopepD_reg_2"/>
    <property type="match status" value="1"/>
</dbReference>
<protein>
    <submittedName>
        <fullName evidence="4">SusC/RagA family TonB-linked outer membrane protein</fullName>
    </submittedName>
</protein>
<dbReference type="Gene3D" id="2.170.130.10">
    <property type="entry name" value="TonB-dependent receptor, plug domain"/>
    <property type="match status" value="1"/>
</dbReference>
<comment type="similarity">
    <text evidence="1">Belongs to the TonB-dependent receptor family.</text>
</comment>
<feature type="chain" id="PRO_5047261054" evidence="2">
    <location>
        <begin position="20"/>
        <end position="1072"/>
    </location>
</feature>
<organism evidence="4 5">
    <name type="scientific">Sphingobacterium kitahiroshimense</name>
    <dbReference type="NCBI Taxonomy" id="470446"/>
    <lineage>
        <taxon>Bacteria</taxon>
        <taxon>Pseudomonadati</taxon>
        <taxon>Bacteroidota</taxon>
        <taxon>Sphingobacteriia</taxon>
        <taxon>Sphingobacteriales</taxon>
        <taxon>Sphingobacteriaceae</taxon>
        <taxon>Sphingobacterium</taxon>
    </lineage>
</organism>
<evidence type="ECO:0000256" key="2">
    <source>
        <dbReference type="SAM" id="SignalP"/>
    </source>
</evidence>
<dbReference type="SUPFAM" id="SSF49464">
    <property type="entry name" value="Carboxypeptidase regulatory domain-like"/>
    <property type="match status" value="1"/>
</dbReference>
<comment type="subcellular location">
    <subcellularLocation>
        <location evidence="1">Cell outer membrane</location>
        <topology evidence="1">Multi-pass membrane protein</topology>
    </subcellularLocation>
</comment>
<dbReference type="InterPro" id="IPR023997">
    <property type="entry name" value="TonB-dep_OMP_SusC/RagA_CS"/>
</dbReference>
<dbReference type="SUPFAM" id="SSF56935">
    <property type="entry name" value="Porins"/>
    <property type="match status" value="1"/>
</dbReference>
<evidence type="ECO:0000313" key="5">
    <source>
        <dbReference type="Proteomes" id="UP001409291"/>
    </source>
</evidence>
<dbReference type="InterPro" id="IPR012910">
    <property type="entry name" value="Plug_dom"/>
</dbReference>
<feature type="signal peptide" evidence="2">
    <location>
        <begin position="1"/>
        <end position="19"/>
    </location>
</feature>
<accession>A0ABV0BTY2</accession>
<keyword evidence="1" id="KW-1134">Transmembrane beta strand</keyword>
<dbReference type="InterPro" id="IPR037066">
    <property type="entry name" value="Plug_dom_sf"/>
</dbReference>
<keyword evidence="2" id="KW-0732">Signal</keyword>
<dbReference type="Pfam" id="PF07715">
    <property type="entry name" value="Plug"/>
    <property type="match status" value="1"/>
</dbReference>
<sequence>MKICYLIVALVCFSFLCHGQQGKLMISGQILSGESNRVLGGVTVRLIGKRTVARSTSDGKFEIKVESQQDSLVFSSVGFLEKKVAVRYFDREKPLILDRQVNYLEEALVSTGYQTVKARDITGAVEVVSNQLLNQQTGLNVLQRLNNVTAGIRFDNQPINNPDLQKLNFSVRGVSTINGNLDPLVVLDGFIYEGAIGNIDPNNIESVSILKDAAASAIWGARAGNGVIVMTSKKGSLGSARPTKVSIGNTSIIRQKPDLNQIYQLSSPDFISVERMLFDRGYYDTFLEYLPYYAMTPVINLLNNRKKGLITATDSAKIIDWLAGQDGRRNFEDNFYGTAFSNQLSMHINGGSNSNAYGLGVGYTTERTNLDAGSRKINLLLSNSYRPMDKLQLDLTVNFTQQLNRSGKPDFSTFNVIGKSVPYLHFRDEKGNELPFEAMYNKAYLDRNYSDGYLDWGYYPLQDYRYDKKTADLNELFATANLRYQVFDFLSANIGFQWQNQRTENESLHEKDSYFTRSKINQFMSVDPVTGKRKYNVPMGAIRALDQQHGRSYTARAQLDFNRSFGQHRIQGILGSEIRENQLSGSSNTAYGYNEVPLTSAPVDYLTSFATAPDNLYLNIVGSPMYTKTTNRFVSIYSNWSDLYREKYGLSASFRRDGANIFGATTNDRWSPLWSVGASWQLDREEFFKIKWVDQFKLRVTYGYSGNVDLRKTPEPIAGSGTDSYTLYPMLGITSLNDPSLRWEKVGMLNFGADFSILKGRLSGSVDHYRKYGKDLYGETAYDYTTWGISGTIVKNVAEMQGRGWDIKLNSINTVGRLRWNSNLLLGINKNKTTAYYSNLNEGLVYFLADGNRINPVVGLPLNALAAYTWMGLNNQGMPQGLIDGEATSDYTAIFRSASMNPMGNETITYIGPAKPTYFGNLINTFSYRDFDLSVNVSYRGGYYFNKPTTSYYTLFQSGIAYPDFEQRWQKPGDEKVTNVPAMNYPVSTDADAFYARASINVLKGDHLRLEYINVSWRKRYKLLAKEMSFRLFAGGSNLGMIWSANKENIDPEFAYRLSPSKQFSFGVQLEY</sequence>
<keyword evidence="1" id="KW-0812">Transmembrane</keyword>
<dbReference type="InterPro" id="IPR008969">
    <property type="entry name" value="CarboxyPept-like_regulatory"/>
</dbReference>
<keyword evidence="5" id="KW-1185">Reference proteome</keyword>
<keyword evidence="1" id="KW-0998">Cell outer membrane</keyword>
<dbReference type="EMBL" id="JBDJNQ010000005">
    <property type="protein sequence ID" value="MEN5378019.1"/>
    <property type="molecule type" value="Genomic_DNA"/>
</dbReference>
<dbReference type="InterPro" id="IPR023996">
    <property type="entry name" value="TonB-dep_OMP_SusC/RagA"/>
</dbReference>
<evidence type="ECO:0000259" key="3">
    <source>
        <dbReference type="Pfam" id="PF07715"/>
    </source>
</evidence>
<gene>
    <name evidence="4" type="ORF">ABE541_12190</name>
</gene>
<evidence type="ECO:0000256" key="1">
    <source>
        <dbReference type="PROSITE-ProRule" id="PRU01360"/>
    </source>
</evidence>
<dbReference type="RefSeq" id="WP_346581381.1">
    <property type="nucleotide sequence ID" value="NZ_JBDJNQ010000005.1"/>
</dbReference>
<dbReference type="Proteomes" id="UP001409291">
    <property type="component" value="Unassembled WGS sequence"/>
</dbReference>
<proteinExistence type="inferred from homology"/>
<dbReference type="NCBIfam" id="TIGR04057">
    <property type="entry name" value="SusC_RagA_signa"/>
    <property type="match status" value="1"/>
</dbReference>
<dbReference type="PROSITE" id="PS52016">
    <property type="entry name" value="TONB_DEPENDENT_REC_3"/>
    <property type="match status" value="1"/>
</dbReference>
<name>A0ABV0BTY2_9SPHI</name>
<comment type="caution">
    <text evidence="4">The sequence shown here is derived from an EMBL/GenBank/DDBJ whole genome shotgun (WGS) entry which is preliminary data.</text>
</comment>